<keyword evidence="5 7" id="KW-0479">Metal-binding</keyword>
<dbReference type="Pfam" id="PF01242">
    <property type="entry name" value="PTPS"/>
    <property type="match status" value="1"/>
</dbReference>
<dbReference type="InterPro" id="IPR038418">
    <property type="entry name" value="6-PTP_synth/QueD_sf"/>
</dbReference>
<dbReference type="PaxDb" id="882-DVU_1352"/>
<dbReference type="GO" id="GO:0046872">
    <property type="term" value="F:metal ion binding"/>
    <property type="evidence" value="ECO:0007669"/>
    <property type="project" value="UniProtKB-KW"/>
</dbReference>
<evidence type="ECO:0000256" key="6">
    <source>
        <dbReference type="PIRSR" id="PIRSR006113-1"/>
    </source>
</evidence>
<feature type="binding site" evidence="7">
    <location>
        <position position="33"/>
    </location>
    <ligand>
        <name>Zn(2+)</name>
        <dbReference type="ChEBI" id="CHEBI:29105"/>
    </ligand>
</feature>
<dbReference type="GO" id="GO:0008616">
    <property type="term" value="P:tRNA queuosine(34) biosynthetic process"/>
    <property type="evidence" value="ECO:0007669"/>
    <property type="project" value="UniProtKB-KW"/>
</dbReference>
<dbReference type="EnsemblBacteria" id="AAS95830">
    <property type="protein sequence ID" value="AAS95830"/>
    <property type="gene ID" value="DVU_1352"/>
</dbReference>
<organism evidence="8 9">
    <name type="scientific">Nitratidesulfovibrio vulgaris (strain ATCC 29579 / DSM 644 / CCUG 34227 / NCIMB 8303 / VKM B-1760 / Hildenborough)</name>
    <name type="common">Desulfovibrio vulgaris</name>
    <dbReference type="NCBI Taxonomy" id="882"/>
    <lineage>
        <taxon>Bacteria</taxon>
        <taxon>Pseudomonadati</taxon>
        <taxon>Thermodesulfobacteriota</taxon>
        <taxon>Desulfovibrionia</taxon>
        <taxon>Desulfovibrionales</taxon>
        <taxon>Desulfovibrionaceae</taxon>
        <taxon>Nitratidesulfovibrio</taxon>
    </lineage>
</organism>
<reference evidence="8 9" key="1">
    <citation type="journal article" date="2004" name="Nat. Biotechnol.">
        <title>The genome sequence of the anaerobic, sulfate-reducing bacterium Desulfovibrio vulgaris Hildenborough.</title>
        <authorList>
            <person name="Heidelberg J.F."/>
            <person name="Seshadri R."/>
            <person name="Haveman S.A."/>
            <person name="Hemme C.L."/>
            <person name="Paulsen I.T."/>
            <person name="Kolonay J.F."/>
            <person name="Eisen J.A."/>
            <person name="Ward N."/>
            <person name="Methe B."/>
            <person name="Brinkac L.M."/>
            <person name="Daugherty S.C."/>
            <person name="Deboy R.T."/>
            <person name="Dodson R.J."/>
            <person name="Durkin A.S."/>
            <person name="Madupu R."/>
            <person name="Nelson W.C."/>
            <person name="Sullivan S.A."/>
            <person name="Fouts D."/>
            <person name="Haft D.H."/>
            <person name="Selengut J."/>
            <person name="Peterson J.D."/>
            <person name="Davidsen T.M."/>
            <person name="Zafar N."/>
            <person name="Zhou L."/>
            <person name="Radune D."/>
            <person name="Dimitrov G."/>
            <person name="Hance M."/>
            <person name="Tran K."/>
            <person name="Khouri H."/>
            <person name="Gill J."/>
            <person name="Utterback T.R."/>
            <person name="Feldblyum T.V."/>
            <person name="Wall J.D."/>
            <person name="Voordouw G."/>
            <person name="Fraser C.M."/>
        </authorList>
    </citation>
    <scope>NUCLEOTIDE SEQUENCE [LARGE SCALE GENOMIC DNA]</scope>
    <source>
        <strain evidence="9">ATCC 29579 / DSM 644 / NCIMB 8303 / VKM B-1760 / Hildenborough</strain>
    </source>
</reference>
<dbReference type="Proteomes" id="UP000002194">
    <property type="component" value="Chromosome"/>
</dbReference>
<feature type="active site" description="Charge relay system" evidence="6">
    <location>
        <position position="72"/>
    </location>
</feature>
<dbReference type="PANTHER" id="PTHR12589">
    <property type="entry name" value="PYRUVOYL TETRAHYDROBIOPTERIN SYNTHASE"/>
    <property type="match status" value="1"/>
</dbReference>
<evidence type="ECO:0000313" key="8">
    <source>
        <dbReference type="EMBL" id="AAS95830.1"/>
    </source>
</evidence>
<dbReference type="InterPro" id="IPR007115">
    <property type="entry name" value="6-PTP_synth/QueD"/>
</dbReference>
<feature type="binding site" evidence="7">
    <location>
        <position position="31"/>
    </location>
    <ligand>
        <name>Zn(2+)</name>
        <dbReference type="ChEBI" id="CHEBI:29105"/>
    </ligand>
</feature>
<comment type="catalytic activity">
    <reaction evidence="4 5">
        <text>7,8-dihydroneopterin 3'-triphosphate + H2O = 6-carboxy-5,6,7,8-tetrahydropterin + triphosphate + acetaldehyde + 2 H(+)</text>
        <dbReference type="Rhea" id="RHEA:27966"/>
        <dbReference type="ChEBI" id="CHEBI:15343"/>
        <dbReference type="ChEBI" id="CHEBI:15377"/>
        <dbReference type="ChEBI" id="CHEBI:15378"/>
        <dbReference type="ChEBI" id="CHEBI:18036"/>
        <dbReference type="ChEBI" id="CHEBI:58462"/>
        <dbReference type="ChEBI" id="CHEBI:61032"/>
        <dbReference type="EC" id="4.1.2.50"/>
    </reaction>
</comment>
<comment type="pathway">
    <text evidence="1 5">Purine metabolism; 7-cyano-7-deazaguanine biosynthesis.</text>
</comment>
<evidence type="ECO:0000256" key="5">
    <source>
        <dbReference type="PIRNR" id="PIRNR006113"/>
    </source>
</evidence>
<protein>
    <recommendedName>
        <fullName evidence="3 5">6-carboxy-5,6,7,8-tetrahydropterin synthase</fullName>
        <ecNumber evidence="5">4.-.-.-</ecNumber>
    </recommendedName>
</protein>
<evidence type="ECO:0000256" key="4">
    <source>
        <dbReference type="ARBA" id="ARBA00048807"/>
    </source>
</evidence>
<proteinExistence type="inferred from homology"/>
<comment type="cofactor">
    <cofactor evidence="5 7">
        <name>Zn(2+)</name>
        <dbReference type="ChEBI" id="CHEBI:29105"/>
    </cofactor>
    <text evidence="5 7">Binds 1 zinc ion per subunit.</text>
</comment>
<dbReference type="STRING" id="882.DVU_1352"/>
<keyword evidence="5 7" id="KW-0862">Zinc</keyword>
<dbReference type="HOGENOM" id="CLU_111016_6_3_7"/>
<evidence type="ECO:0000256" key="1">
    <source>
        <dbReference type="ARBA" id="ARBA00005061"/>
    </source>
</evidence>
<feature type="active site" description="Charge relay system" evidence="6">
    <location>
        <position position="117"/>
    </location>
</feature>
<keyword evidence="9" id="KW-1185">Reference proteome</keyword>
<evidence type="ECO:0000256" key="2">
    <source>
        <dbReference type="ARBA" id="ARBA00008900"/>
    </source>
</evidence>
<dbReference type="PATRIC" id="fig|882.5.peg.1264"/>
<sequence length="129" mass="14392">MGKPVWRLTVRSEFCASHALRHYEGKCENLHGHNFAVEAVVEGDRLSPGTEIVLDFKVLKGELNTVLDLLDHHNLNEVPPFDTINPSSENLARFIYTALAPRLAPHGVRMHAVTVSEKAVQSATYMECD</sequence>
<gene>
    <name evidence="8" type="ordered locus">DVU_1352</name>
</gene>
<dbReference type="EMBL" id="AE017285">
    <property type="protein sequence ID" value="AAS95830.1"/>
    <property type="molecule type" value="Genomic_DNA"/>
</dbReference>
<dbReference type="GO" id="GO:0070497">
    <property type="term" value="F:6-carboxytetrahydropterin synthase activity"/>
    <property type="evidence" value="ECO:0007669"/>
    <property type="project" value="UniProtKB-EC"/>
</dbReference>
<dbReference type="RefSeq" id="WP_010938647.1">
    <property type="nucleotide sequence ID" value="NC_002937.3"/>
</dbReference>
<dbReference type="UniPathway" id="UPA00391"/>
<accession>Q72CD1</accession>
<keyword evidence="5" id="KW-0671">Queuosine biosynthesis</keyword>
<keyword evidence="5" id="KW-0456">Lyase</keyword>
<dbReference type="SUPFAM" id="SSF55620">
    <property type="entry name" value="Tetrahydrobiopterin biosynthesis enzymes-like"/>
    <property type="match status" value="1"/>
</dbReference>
<dbReference type="OrthoDB" id="9804698at2"/>
<dbReference type="PANTHER" id="PTHR12589:SF8">
    <property type="entry name" value="6-CARBOXY-5,6,7,8-TETRAHYDROPTERIN SYNTHASE"/>
    <property type="match status" value="1"/>
</dbReference>
<dbReference type="EC" id="4.-.-.-" evidence="5"/>
<comment type="similarity">
    <text evidence="2 5">Belongs to the PTPS family. QueD subfamily.</text>
</comment>
<dbReference type="AlphaFoldDB" id="Q72CD1"/>
<dbReference type="KEGG" id="dvu:DVU_1352"/>
<dbReference type="eggNOG" id="COG0720">
    <property type="taxonomic scope" value="Bacteria"/>
</dbReference>
<dbReference type="PhylomeDB" id="Q72CD1"/>
<dbReference type="Gene3D" id="3.30.479.10">
    <property type="entry name" value="6-pyruvoyl tetrahydropterin synthase/QueD"/>
    <property type="match status" value="1"/>
</dbReference>
<name>Q72CD1_NITV2</name>
<dbReference type="SMR" id="Q72CD1"/>
<feature type="active site" description="Proton acceptor" evidence="6">
    <location>
        <position position="27"/>
    </location>
</feature>
<evidence type="ECO:0000313" key="9">
    <source>
        <dbReference type="Proteomes" id="UP000002194"/>
    </source>
</evidence>
<evidence type="ECO:0000256" key="7">
    <source>
        <dbReference type="PIRSR" id="PIRSR006113-2"/>
    </source>
</evidence>
<evidence type="ECO:0000256" key="3">
    <source>
        <dbReference type="ARBA" id="ARBA00018141"/>
    </source>
</evidence>
<dbReference type="NCBIfam" id="TIGR03367">
    <property type="entry name" value="queuosine_QueD"/>
    <property type="match status" value="1"/>
</dbReference>
<feature type="binding site" evidence="7">
    <location>
        <position position="18"/>
    </location>
    <ligand>
        <name>Zn(2+)</name>
        <dbReference type="ChEBI" id="CHEBI:29105"/>
    </ligand>
</feature>
<dbReference type="PIRSF" id="PIRSF006113">
    <property type="entry name" value="PTP_synth"/>
    <property type="match status" value="1"/>
</dbReference>